<feature type="binding site" evidence="7">
    <location>
        <begin position="9"/>
        <end position="11"/>
    </location>
    <ligand>
        <name>substrate</name>
    </ligand>
</feature>
<dbReference type="CDD" id="cd00311">
    <property type="entry name" value="TIM"/>
    <property type="match status" value="1"/>
</dbReference>
<comment type="subunit">
    <text evidence="7 8">Homodimer.</text>
</comment>
<dbReference type="PANTHER" id="PTHR21139">
    <property type="entry name" value="TRIOSEPHOSPHATE ISOMERASE"/>
    <property type="match status" value="1"/>
</dbReference>
<dbReference type="RefSeq" id="WP_197998505.1">
    <property type="nucleotide sequence ID" value="NZ_CP037920.1"/>
</dbReference>
<dbReference type="GO" id="GO:0005829">
    <property type="term" value="C:cytosol"/>
    <property type="evidence" value="ECO:0007669"/>
    <property type="project" value="TreeGrafter"/>
</dbReference>
<dbReference type="InterPro" id="IPR000652">
    <property type="entry name" value="Triosephosphate_isomerase"/>
</dbReference>
<dbReference type="UniPathway" id="UPA00138"/>
<dbReference type="PROSITE" id="PS00171">
    <property type="entry name" value="TIM_1"/>
    <property type="match status" value="1"/>
</dbReference>
<feature type="active site" description="Electrophile" evidence="7">
    <location>
        <position position="96"/>
    </location>
</feature>
<reference evidence="9 10" key="1">
    <citation type="submission" date="2019-03" db="EMBL/GenBank/DDBJ databases">
        <title>Deep-cultivation of Planctomycetes and their phenomic and genomic characterization uncovers novel biology.</title>
        <authorList>
            <person name="Wiegand S."/>
            <person name="Jogler M."/>
            <person name="Boedeker C."/>
            <person name="Pinto D."/>
            <person name="Vollmers J."/>
            <person name="Rivas-Marin E."/>
            <person name="Kohn T."/>
            <person name="Peeters S.H."/>
            <person name="Heuer A."/>
            <person name="Rast P."/>
            <person name="Oberbeckmann S."/>
            <person name="Bunk B."/>
            <person name="Jeske O."/>
            <person name="Meyerdierks A."/>
            <person name="Storesund J.E."/>
            <person name="Kallscheuer N."/>
            <person name="Luecker S."/>
            <person name="Lage O.M."/>
            <person name="Pohl T."/>
            <person name="Merkel B.J."/>
            <person name="Hornburger P."/>
            <person name="Mueller R.-W."/>
            <person name="Bruemmer F."/>
            <person name="Labrenz M."/>
            <person name="Spormann A.M."/>
            <person name="Op den Camp H."/>
            <person name="Overmann J."/>
            <person name="Amann R."/>
            <person name="Jetten M.S.M."/>
            <person name="Mascher T."/>
            <person name="Medema M.H."/>
            <person name="Devos D.P."/>
            <person name="Kaster A.-K."/>
            <person name="Ovreas L."/>
            <person name="Rohde M."/>
            <person name="Galperin M.Y."/>
            <person name="Jogler C."/>
        </authorList>
    </citation>
    <scope>NUCLEOTIDE SEQUENCE [LARGE SCALE GENOMIC DNA]</scope>
    <source>
        <strain evidence="9 10">V144</strain>
    </source>
</reference>
<feature type="binding site" evidence="7">
    <location>
        <begin position="235"/>
        <end position="236"/>
    </location>
    <ligand>
        <name>substrate</name>
    </ligand>
</feature>
<dbReference type="PROSITE" id="PS51440">
    <property type="entry name" value="TIM_2"/>
    <property type="match status" value="1"/>
</dbReference>
<comment type="subcellular location">
    <subcellularLocation>
        <location evidence="7 8">Cytoplasm</location>
    </subcellularLocation>
</comment>
<keyword evidence="5 7" id="KW-0324">Glycolysis</keyword>
<dbReference type="GO" id="GO:0046166">
    <property type="term" value="P:glyceraldehyde-3-phosphate biosynthetic process"/>
    <property type="evidence" value="ECO:0007669"/>
    <property type="project" value="TreeGrafter"/>
</dbReference>
<dbReference type="FunFam" id="3.20.20.70:FF:000016">
    <property type="entry name" value="Triosephosphate isomerase"/>
    <property type="match status" value="1"/>
</dbReference>
<dbReference type="GO" id="GO:0006096">
    <property type="term" value="P:glycolytic process"/>
    <property type="evidence" value="ECO:0007669"/>
    <property type="project" value="UniProtKB-UniRule"/>
</dbReference>
<protein>
    <recommendedName>
        <fullName evidence="7 8">Triosephosphate isomerase</fullName>
        <shortName evidence="7">TIM</shortName>
        <shortName evidence="7">TPI</shortName>
        <ecNumber evidence="7 8">5.3.1.1</ecNumber>
    </recommendedName>
    <alternativeName>
        <fullName evidence="7">Triose-phosphate isomerase</fullName>
    </alternativeName>
</protein>
<comment type="pathway">
    <text evidence="7 8">Carbohydrate biosynthesis; gluconeogenesis.</text>
</comment>
<dbReference type="Gene3D" id="3.20.20.70">
    <property type="entry name" value="Aldolase class I"/>
    <property type="match status" value="1"/>
</dbReference>
<evidence type="ECO:0000256" key="1">
    <source>
        <dbReference type="ARBA" id="ARBA00004680"/>
    </source>
</evidence>
<evidence type="ECO:0000256" key="5">
    <source>
        <dbReference type="ARBA" id="ARBA00023152"/>
    </source>
</evidence>
<dbReference type="GO" id="GO:0004807">
    <property type="term" value="F:triose-phosphate isomerase activity"/>
    <property type="evidence" value="ECO:0007669"/>
    <property type="project" value="UniProtKB-UniRule"/>
</dbReference>
<sequence>MRRFLVAGNWKMNTTKDSGSQLAQALAAEVPKEKTAVEVLVCPPFPYLSTIGDIVNGTGVGFGAQNCYHESPGAFTGEISTEMLSDVGCRSVILGHSERRHILKETDADINLKVKKALDAGLQVVLCVGELQSERESEQTEAVLDTQMTGGLEGVNSAAFDKIVIAYEPVWAIGTGLTATPDQAEAAHQYLRNWLKDHYSAEIADSTRILYGGSVKPDNAKELLSQENVDGALVGGASLKAELFIPIIQAAVELAES</sequence>
<keyword evidence="3 7" id="KW-0312">Gluconeogenesis</keyword>
<dbReference type="InterPro" id="IPR013785">
    <property type="entry name" value="Aldolase_TIM"/>
</dbReference>
<evidence type="ECO:0000313" key="9">
    <source>
        <dbReference type="EMBL" id="QDT98354.1"/>
    </source>
</evidence>
<dbReference type="KEGG" id="gaw:V144x_38400"/>
<organism evidence="9 10">
    <name type="scientific">Gimesia aquarii</name>
    <dbReference type="NCBI Taxonomy" id="2527964"/>
    <lineage>
        <taxon>Bacteria</taxon>
        <taxon>Pseudomonadati</taxon>
        <taxon>Planctomycetota</taxon>
        <taxon>Planctomycetia</taxon>
        <taxon>Planctomycetales</taxon>
        <taxon>Planctomycetaceae</taxon>
        <taxon>Gimesia</taxon>
    </lineage>
</organism>
<keyword evidence="4 7" id="KW-0963">Cytoplasm</keyword>
<dbReference type="SUPFAM" id="SSF51351">
    <property type="entry name" value="Triosephosphate isomerase (TIM)"/>
    <property type="match status" value="1"/>
</dbReference>
<comment type="catalytic activity">
    <reaction evidence="7 8">
        <text>D-glyceraldehyde 3-phosphate = dihydroxyacetone phosphate</text>
        <dbReference type="Rhea" id="RHEA:18585"/>
        <dbReference type="ChEBI" id="CHEBI:57642"/>
        <dbReference type="ChEBI" id="CHEBI:59776"/>
        <dbReference type="EC" id="5.3.1.1"/>
    </reaction>
</comment>
<dbReference type="EMBL" id="CP037920">
    <property type="protein sequence ID" value="QDT98354.1"/>
    <property type="molecule type" value="Genomic_DNA"/>
</dbReference>
<name>A0A517VZC0_9PLAN</name>
<comment type="function">
    <text evidence="7">Involved in the gluconeogenesis. Catalyzes stereospecifically the conversion of dihydroxyacetone phosphate (DHAP) to D-glyceraldehyde-3-phosphate (G3P).</text>
</comment>
<evidence type="ECO:0000256" key="4">
    <source>
        <dbReference type="ARBA" id="ARBA00022490"/>
    </source>
</evidence>
<evidence type="ECO:0000256" key="6">
    <source>
        <dbReference type="ARBA" id="ARBA00023235"/>
    </source>
</evidence>
<feature type="binding site" evidence="7">
    <location>
        <position position="174"/>
    </location>
    <ligand>
        <name>substrate</name>
    </ligand>
</feature>
<dbReference type="Pfam" id="PF00121">
    <property type="entry name" value="TIM"/>
    <property type="match status" value="1"/>
</dbReference>
<gene>
    <name evidence="7" type="primary">tpiA</name>
    <name evidence="9" type="ORF">V144x_38400</name>
</gene>
<feature type="active site" description="Proton acceptor" evidence="7">
    <location>
        <position position="168"/>
    </location>
</feature>
<dbReference type="HAMAP" id="MF_00147_B">
    <property type="entry name" value="TIM_B"/>
    <property type="match status" value="1"/>
</dbReference>
<keyword evidence="6 7" id="KW-0413">Isomerase</keyword>
<comment type="similarity">
    <text evidence="2 7 8">Belongs to the triosephosphate isomerase family.</text>
</comment>
<dbReference type="InterPro" id="IPR035990">
    <property type="entry name" value="TIM_sf"/>
</dbReference>
<dbReference type="GO" id="GO:0006094">
    <property type="term" value="P:gluconeogenesis"/>
    <property type="evidence" value="ECO:0007669"/>
    <property type="project" value="UniProtKB-UniRule"/>
</dbReference>
<dbReference type="NCBIfam" id="TIGR00419">
    <property type="entry name" value="tim"/>
    <property type="match status" value="1"/>
</dbReference>
<evidence type="ECO:0000256" key="8">
    <source>
        <dbReference type="RuleBase" id="RU363013"/>
    </source>
</evidence>
<accession>A0A517VZC0</accession>
<dbReference type="InterPro" id="IPR022896">
    <property type="entry name" value="TrioseP_Isoase_bac/euk"/>
</dbReference>
<dbReference type="EC" id="5.3.1.1" evidence="7 8"/>
<evidence type="ECO:0000313" key="10">
    <source>
        <dbReference type="Proteomes" id="UP000318704"/>
    </source>
</evidence>
<evidence type="ECO:0000256" key="3">
    <source>
        <dbReference type="ARBA" id="ARBA00022432"/>
    </source>
</evidence>
<proteinExistence type="inferred from homology"/>
<feature type="binding site" evidence="7">
    <location>
        <position position="214"/>
    </location>
    <ligand>
        <name>substrate</name>
    </ligand>
</feature>
<dbReference type="Proteomes" id="UP000318704">
    <property type="component" value="Chromosome"/>
</dbReference>
<dbReference type="GO" id="GO:0019563">
    <property type="term" value="P:glycerol catabolic process"/>
    <property type="evidence" value="ECO:0007669"/>
    <property type="project" value="TreeGrafter"/>
</dbReference>
<dbReference type="PANTHER" id="PTHR21139:SF42">
    <property type="entry name" value="TRIOSEPHOSPHATE ISOMERASE"/>
    <property type="match status" value="1"/>
</dbReference>
<evidence type="ECO:0000256" key="7">
    <source>
        <dbReference type="HAMAP-Rule" id="MF_00147"/>
    </source>
</evidence>
<dbReference type="AlphaFoldDB" id="A0A517VZC0"/>
<dbReference type="InterPro" id="IPR020861">
    <property type="entry name" value="Triosephosphate_isomerase_AS"/>
</dbReference>
<comment type="pathway">
    <text evidence="1 7 8">Carbohydrate degradation; glycolysis; D-glyceraldehyde 3-phosphate from glycerone phosphate: step 1/1.</text>
</comment>
<dbReference type="UniPathway" id="UPA00109">
    <property type="reaction ID" value="UER00189"/>
</dbReference>
<evidence type="ECO:0000256" key="2">
    <source>
        <dbReference type="ARBA" id="ARBA00007422"/>
    </source>
</evidence>